<dbReference type="EMBL" id="PYGK01000025">
    <property type="protein sequence ID" value="PSL20303.1"/>
    <property type="molecule type" value="Genomic_DNA"/>
</dbReference>
<dbReference type="AlphaFoldDB" id="A0A2P8FF06"/>
<proteinExistence type="predicted"/>
<evidence type="ECO:0000313" key="1">
    <source>
        <dbReference type="EMBL" id="PSL20303.1"/>
    </source>
</evidence>
<protein>
    <submittedName>
        <fullName evidence="1">Uncharacterized protein DUF3732</fullName>
    </submittedName>
</protein>
<dbReference type="OrthoDB" id="103556at2"/>
<dbReference type="RefSeq" id="WP_106606097.1">
    <property type="nucleotide sequence ID" value="NZ_PYGK01000025.1"/>
</dbReference>
<evidence type="ECO:0000313" key="2">
    <source>
        <dbReference type="Proteomes" id="UP000240978"/>
    </source>
</evidence>
<name>A0A2P8FF06_9BACT</name>
<dbReference type="Proteomes" id="UP000240978">
    <property type="component" value="Unassembled WGS sequence"/>
</dbReference>
<reference evidence="1 2" key="1">
    <citation type="submission" date="2018-03" db="EMBL/GenBank/DDBJ databases">
        <title>Genomic Encyclopedia of Archaeal and Bacterial Type Strains, Phase II (KMG-II): from individual species to whole genera.</title>
        <authorList>
            <person name="Goeker M."/>
        </authorList>
    </citation>
    <scope>NUCLEOTIDE SEQUENCE [LARGE SCALE GENOMIC DNA]</scope>
    <source>
        <strain evidence="1 2">DSM 18107</strain>
    </source>
</reference>
<gene>
    <name evidence="1" type="ORF">CLV42_1254</name>
</gene>
<keyword evidence="2" id="KW-1185">Reference proteome</keyword>
<organism evidence="1 2">
    <name type="scientific">Chitinophaga ginsengisoli</name>
    <dbReference type="NCBI Taxonomy" id="363837"/>
    <lineage>
        <taxon>Bacteria</taxon>
        <taxon>Pseudomonadati</taxon>
        <taxon>Bacteroidota</taxon>
        <taxon>Chitinophagia</taxon>
        <taxon>Chitinophagales</taxon>
        <taxon>Chitinophagaceae</taxon>
        <taxon>Chitinophaga</taxon>
    </lineage>
</organism>
<dbReference type="InterPro" id="IPR022205">
    <property type="entry name" value="DUF3732"/>
</dbReference>
<comment type="caution">
    <text evidence="1">The sequence shown here is derived from an EMBL/GenBank/DDBJ whole genome shotgun (WGS) entry which is preliminary data.</text>
</comment>
<accession>A0A2P8FF06</accession>
<sequence>MQLSKIILWPENKSLDIRIIQFVAGKVNYIIGDSDTGKSSIWPIIDYCLCSSELRVPIGPARDFTSWFGIVLSNGEEQLLIARQNSALKNEQTQKNRQSVYMLLEGRDLDIPASPRKNTDEASVEKLVAGKFNSFLHEIPRKLWDEHELQDKKIGKISFRDTLTLNHQMQYALLNPSSFIADSHYISILKLKKVLPLLLYSKETAYYRLKRGIQSKVQNEQKNFKGQLSNVNERMELLYREAFSLGLVDTYMDPDVVKPESDELRLYLEGILYSKESLLVADGNIGQHREKLLVLGRIMECLEFAQIIDTMNKSDYELQLVTSDIHSIEFNSQHNGTIDEELSGLSKLIKAYARKLKLEYLEYTPIFDEKAAILRFLTPVDQHVYLYQLGNTQSYVGYNISTFLSFHEFFLKRDQNPIFPFLLIDHPGQAFSSGKKSDDLDRIRILHECLDFAVERLKGAFQIIVLERAAPERMLPNSVMVENWSNTSKQMLIPDSWKINSNETRK</sequence>
<dbReference type="Pfam" id="PF12532">
    <property type="entry name" value="DUF3732"/>
    <property type="match status" value="1"/>
</dbReference>